<dbReference type="EMBL" id="JAMZIH010000028">
    <property type="protein sequence ID" value="KAJ1680168.1"/>
    <property type="molecule type" value="Genomic_DNA"/>
</dbReference>
<evidence type="ECO:0000313" key="1">
    <source>
        <dbReference type="EMBL" id="KAJ1680168.1"/>
    </source>
</evidence>
<keyword evidence="1" id="KW-0808">Transferase</keyword>
<evidence type="ECO:0000313" key="2">
    <source>
        <dbReference type="Proteomes" id="UP001145114"/>
    </source>
</evidence>
<name>A0ACC1HYF2_9FUNG</name>
<proteinExistence type="predicted"/>
<accession>A0ACC1HYF2</accession>
<reference evidence="1" key="1">
    <citation type="submission" date="2022-06" db="EMBL/GenBank/DDBJ databases">
        <title>Phylogenomic reconstructions and comparative analyses of Kickxellomycotina fungi.</title>
        <authorList>
            <person name="Reynolds N.K."/>
            <person name="Stajich J.E."/>
            <person name="Barry K."/>
            <person name="Grigoriev I.V."/>
            <person name="Crous P."/>
            <person name="Smith M.E."/>
        </authorList>
    </citation>
    <scope>NUCLEOTIDE SEQUENCE</scope>
    <source>
        <strain evidence="1">RSA 2271</strain>
    </source>
</reference>
<dbReference type="EC" id="2.7.1.15" evidence="1"/>
<dbReference type="Proteomes" id="UP001145114">
    <property type="component" value="Unassembled WGS sequence"/>
</dbReference>
<protein>
    <submittedName>
        <fullName evidence="1">Ribokinase</fullName>
        <ecNumber evidence="1">2.7.1.15</ecNumber>
    </submittedName>
</protein>
<comment type="caution">
    <text evidence="1">The sequence shown here is derived from an EMBL/GenBank/DDBJ whole genome shotgun (WGS) entry which is preliminary data.</text>
</comment>
<gene>
    <name evidence="1" type="primary">RBK1</name>
    <name evidence="1" type="ORF">EV182_000545</name>
</gene>
<keyword evidence="2" id="KW-1185">Reference proteome</keyword>
<sequence>MERQILCIGSINIDEVYSVPHIVRAGETITTLDRREIAGGKGMEWANFCVAAAKAGASVHMGAQIGKDGVWIRDLIAGAGVNVDNVMISETPTGRAVIQVERDTAENCIFLFKGANHSFQVKDIQNLCRQFSPGDWLAMPNETNHVDEAIRQAKACGMHVLWNPSPMTPELVEHYPMGLVDILVVNESELDVLAAQIGLLQTQQQQQQQQQQSGRIGNVAFETQALHVQETLGIKVLVVTRGKTGSFAVLSNPGASNPITVSVGMAPVPAGQVKDTTAAGDTWLGYFLATLIRKIPPVPSLSMSADVVQDAMITASYASGIGVTRHGAIPSIPSRAEVERFLETSQL</sequence>
<organism evidence="1 2">
    <name type="scientific">Spiromyces aspiralis</name>
    <dbReference type="NCBI Taxonomy" id="68401"/>
    <lineage>
        <taxon>Eukaryota</taxon>
        <taxon>Fungi</taxon>
        <taxon>Fungi incertae sedis</taxon>
        <taxon>Zoopagomycota</taxon>
        <taxon>Kickxellomycotina</taxon>
        <taxon>Kickxellomycetes</taxon>
        <taxon>Kickxellales</taxon>
        <taxon>Kickxellaceae</taxon>
        <taxon>Spiromyces</taxon>
    </lineage>
</organism>